<evidence type="ECO:0000313" key="2">
    <source>
        <dbReference type="EMBL" id="BBA97319.1"/>
    </source>
</evidence>
<reference evidence="2 3" key="4">
    <citation type="journal article" date="2020" name="Sci. Rep.">
        <title>beta-carboline chemical signals induce reveromycin production through a LuxR family regulator in Streptomyces sp. SN-593.</title>
        <authorList>
            <person name="Panthee S."/>
            <person name="Kito N."/>
            <person name="Hayashi T."/>
            <person name="Shimizu T."/>
            <person name="Ishikawa J."/>
            <person name="Hamamoto H."/>
            <person name="Osada H."/>
            <person name="Takahashi S."/>
        </authorList>
    </citation>
    <scope>NUCLEOTIDE SEQUENCE [LARGE SCALE GENOMIC DNA]</scope>
    <source>
        <strain evidence="2 3">SN-593</strain>
    </source>
</reference>
<feature type="compositionally biased region" description="Basic and acidic residues" evidence="1">
    <location>
        <begin position="1"/>
        <end position="14"/>
    </location>
</feature>
<gene>
    <name evidence="2" type="ORF">RVR_3002</name>
</gene>
<dbReference type="KEGG" id="arev:RVR_3002"/>
<evidence type="ECO:0000313" key="3">
    <source>
        <dbReference type="Proteomes" id="UP000595703"/>
    </source>
</evidence>
<sequence>MTLHRLGKDPESPEGKSPTVYYDDVTGHYLLQGWKVLDAERLRQLDIPDHETVIEFPQRMMQFFPEVNGSGGTGTNS</sequence>
<organism evidence="2 3">
    <name type="scientific">Actinacidiphila reveromycinica</name>
    <dbReference type="NCBI Taxonomy" id="659352"/>
    <lineage>
        <taxon>Bacteria</taxon>
        <taxon>Bacillati</taxon>
        <taxon>Actinomycetota</taxon>
        <taxon>Actinomycetes</taxon>
        <taxon>Kitasatosporales</taxon>
        <taxon>Streptomycetaceae</taxon>
        <taxon>Actinacidiphila</taxon>
    </lineage>
</organism>
<protein>
    <submittedName>
        <fullName evidence="2">Uncharacterized protein</fullName>
    </submittedName>
</protein>
<evidence type="ECO:0000256" key="1">
    <source>
        <dbReference type="SAM" id="MobiDB-lite"/>
    </source>
</evidence>
<dbReference type="AlphaFoldDB" id="A0A7U3URC1"/>
<reference evidence="2 3" key="1">
    <citation type="journal article" date="2010" name="J. Bacteriol.">
        <title>Biochemical characterization of a novel indole prenyltransferase from Streptomyces sp. SN-593.</title>
        <authorList>
            <person name="Takahashi S."/>
            <person name="Takagi H."/>
            <person name="Toyoda A."/>
            <person name="Uramoto M."/>
            <person name="Nogawa T."/>
            <person name="Ueki M."/>
            <person name="Sakaki Y."/>
            <person name="Osada H."/>
        </authorList>
    </citation>
    <scope>NUCLEOTIDE SEQUENCE [LARGE SCALE GENOMIC DNA]</scope>
    <source>
        <strain evidence="2 3">SN-593</strain>
    </source>
</reference>
<feature type="region of interest" description="Disordered" evidence="1">
    <location>
        <begin position="1"/>
        <end position="20"/>
    </location>
</feature>
<dbReference type="EMBL" id="AP018365">
    <property type="protein sequence ID" value="BBA97319.1"/>
    <property type="molecule type" value="Genomic_DNA"/>
</dbReference>
<reference evidence="2 3" key="3">
    <citation type="journal article" date="2011" name="Nat. Chem. Biol.">
        <title>Reveromycin A biosynthesis uses RevG and RevJ for stereospecific spiroacetal formation.</title>
        <authorList>
            <person name="Takahashi S."/>
            <person name="Toyoda A."/>
            <person name="Sekiyama Y."/>
            <person name="Takagi H."/>
            <person name="Nogawa T."/>
            <person name="Uramoto M."/>
            <person name="Suzuki R."/>
            <person name="Koshino H."/>
            <person name="Kumano T."/>
            <person name="Panthee S."/>
            <person name="Dairi T."/>
            <person name="Ishikawa J."/>
            <person name="Ikeda H."/>
            <person name="Sakaki Y."/>
            <person name="Osada H."/>
        </authorList>
    </citation>
    <scope>NUCLEOTIDE SEQUENCE [LARGE SCALE GENOMIC DNA]</scope>
    <source>
        <strain evidence="2 3">SN-593</strain>
    </source>
</reference>
<name>A0A7U3URC1_9ACTN</name>
<reference evidence="2 3" key="2">
    <citation type="journal article" date="2011" name="J. Antibiot.">
        <title>Furaquinocins I and J: novel polyketide isoprenoid hybrid compounds from Streptomyces reveromyceticus SN-593.</title>
        <authorList>
            <person name="Panthee S."/>
            <person name="Takahashi S."/>
            <person name="Takagi H."/>
            <person name="Nogawa T."/>
            <person name="Oowada E."/>
            <person name="Uramoto M."/>
            <person name="Osada H."/>
        </authorList>
    </citation>
    <scope>NUCLEOTIDE SEQUENCE [LARGE SCALE GENOMIC DNA]</scope>
    <source>
        <strain evidence="2 3">SN-593</strain>
    </source>
</reference>
<dbReference type="RefSeq" id="WP_202233628.1">
    <property type="nucleotide sequence ID" value="NZ_AP018365.1"/>
</dbReference>
<keyword evidence="3" id="KW-1185">Reference proteome</keyword>
<accession>A0A7U3URC1</accession>
<dbReference type="Proteomes" id="UP000595703">
    <property type="component" value="Chromosome"/>
</dbReference>
<proteinExistence type="predicted"/>